<evidence type="ECO:0000256" key="6">
    <source>
        <dbReference type="SAM" id="MobiDB-lite"/>
    </source>
</evidence>
<evidence type="ECO:0000313" key="7">
    <source>
        <dbReference type="EMBL" id="CAH8384354.1"/>
    </source>
</evidence>
<dbReference type="GO" id="GO:0015031">
    <property type="term" value="P:protein transport"/>
    <property type="evidence" value="ECO:0007669"/>
    <property type="project" value="UniProtKB-KW"/>
</dbReference>
<keyword evidence="5" id="KW-0539">Nucleus</keyword>
<evidence type="ECO:0000256" key="2">
    <source>
        <dbReference type="ARBA" id="ARBA00022816"/>
    </source>
</evidence>
<evidence type="ECO:0000256" key="1">
    <source>
        <dbReference type="ARBA" id="ARBA00004567"/>
    </source>
</evidence>
<accession>A0ABC8LLE9</accession>
<feature type="region of interest" description="Disordered" evidence="6">
    <location>
        <begin position="1"/>
        <end position="27"/>
    </location>
</feature>
<protein>
    <submittedName>
        <fullName evidence="7">Uncharacterized protein</fullName>
    </submittedName>
</protein>
<sequence length="243" mass="26818">MATNEPEHEHRDVEEFGANKDEDTGAQVAPIVRLEEVAVNTGEEDEDAVLDLRRLAVEGWSGCSSHVVANLAVTPALGFLCFVALRGVSGIDVRGSSSDLQEPLLVEGDRAKASYKVLKSNWKRSKSENPSRPPSLAPAILKSFWKEAACSAVFAGLNTLLSYVGPYMISYFVDYLGGKYIFPHECLLRQSPPVNVKQGMSVQEHVGNEMSCVWHARYFADGELKDEIFCIRFASIESEFDID</sequence>
<evidence type="ECO:0000313" key="8">
    <source>
        <dbReference type="Proteomes" id="UP001642260"/>
    </source>
</evidence>
<dbReference type="GO" id="GO:0051028">
    <property type="term" value="P:mRNA transport"/>
    <property type="evidence" value="ECO:0007669"/>
    <property type="project" value="UniProtKB-KW"/>
</dbReference>
<evidence type="ECO:0000256" key="5">
    <source>
        <dbReference type="ARBA" id="ARBA00023132"/>
    </source>
</evidence>
<comment type="caution">
    <text evidence="7">The sequence shown here is derived from an EMBL/GenBank/DDBJ whole genome shotgun (WGS) entry which is preliminary data.</text>
</comment>
<evidence type="ECO:0000256" key="4">
    <source>
        <dbReference type="ARBA" id="ARBA00023010"/>
    </source>
</evidence>
<dbReference type="InterPro" id="IPR045255">
    <property type="entry name" value="RanBP1-like"/>
</dbReference>
<proteinExistence type="predicted"/>
<dbReference type="Proteomes" id="UP001642260">
    <property type="component" value="Unassembled WGS sequence"/>
</dbReference>
<keyword evidence="4" id="KW-0811">Translocation</keyword>
<dbReference type="EMBL" id="CAKOAT010614043">
    <property type="protein sequence ID" value="CAH8384354.1"/>
    <property type="molecule type" value="Genomic_DNA"/>
</dbReference>
<feature type="compositionally biased region" description="Basic and acidic residues" evidence="6">
    <location>
        <begin position="1"/>
        <end position="23"/>
    </location>
</feature>
<keyword evidence="5" id="KW-0906">Nuclear pore complex</keyword>
<keyword evidence="2" id="KW-0509">mRNA transport</keyword>
<reference evidence="7 8" key="1">
    <citation type="submission" date="2022-03" db="EMBL/GenBank/DDBJ databases">
        <authorList>
            <person name="Macdonald S."/>
            <person name="Ahmed S."/>
            <person name="Newling K."/>
        </authorList>
    </citation>
    <scope>NUCLEOTIDE SEQUENCE [LARGE SCALE GENOMIC DNA]</scope>
</reference>
<dbReference type="GO" id="GO:0005643">
    <property type="term" value="C:nuclear pore"/>
    <property type="evidence" value="ECO:0007669"/>
    <property type="project" value="UniProtKB-SubCell"/>
</dbReference>
<keyword evidence="3" id="KW-0653">Protein transport</keyword>
<dbReference type="PANTHER" id="PTHR23138">
    <property type="entry name" value="RAN BINDING PROTEIN"/>
    <property type="match status" value="1"/>
</dbReference>
<name>A0ABC8LLE9_ERUVS</name>
<evidence type="ECO:0000256" key="3">
    <source>
        <dbReference type="ARBA" id="ARBA00022927"/>
    </source>
</evidence>
<keyword evidence="2" id="KW-0813">Transport</keyword>
<dbReference type="AlphaFoldDB" id="A0ABC8LLE9"/>
<gene>
    <name evidence="7" type="ORF">ERUC_LOCUS36837</name>
</gene>
<organism evidence="7 8">
    <name type="scientific">Eruca vesicaria subsp. sativa</name>
    <name type="common">Garden rocket</name>
    <name type="synonym">Eruca sativa</name>
    <dbReference type="NCBI Taxonomy" id="29727"/>
    <lineage>
        <taxon>Eukaryota</taxon>
        <taxon>Viridiplantae</taxon>
        <taxon>Streptophyta</taxon>
        <taxon>Embryophyta</taxon>
        <taxon>Tracheophyta</taxon>
        <taxon>Spermatophyta</taxon>
        <taxon>Magnoliopsida</taxon>
        <taxon>eudicotyledons</taxon>
        <taxon>Gunneridae</taxon>
        <taxon>Pentapetalae</taxon>
        <taxon>rosids</taxon>
        <taxon>malvids</taxon>
        <taxon>Brassicales</taxon>
        <taxon>Brassicaceae</taxon>
        <taxon>Brassiceae</taxon>
        <taxon>Eruca</taxon>
    </lineage>
</organism>
<dbReference type="PANTHER" id="PTHR23138:SF133">
    <property type="entry name" value="RAN-BINDING PROTEIN 1 HOMOLOG A"/>
    <property type="match status" value="1"/>
</dbReference>
<keyword evidence="8" id="KW-1185">Reference proteome</keyword>
<comment type="subcellular location">
    <subcellularLocation>
        <location evidence="1">Nucleus</location>
        <location evidence="1">Nuclear pore complex</location>
    </subcellularLocation>
</comment>